<dbReference type="GO" id="GO:0020037">
    <property type="term" value="F:heme binding"/>
    <property type="evidence" value="ECO:0007669"/>
    <property type="project" value="InterPro"/>
</dbReference>
<reference evidence="8 9" key="1">
    <citation type="submission" date="2016-10" db="EMBL/GenBank/DDBJ databases">
        <authorList>
            <person name="de Groot N.N."/>
        </authorList>
    </citation>
    <scope>NUCLEOTIDE SEQUENCE [LARGE SCALE GENOMIC DNA]</scope>
    <source>
        <strain evidence="8">1</strain>
    </source>
</reference>
<name>A0A1G5SG99_9PROT</name>
<dbReference type="InterPro" id="IPR009056">
    <property type="entry name" value="Cyt_c-like_dom"/>
</dbReference>
<feature type="domain" description="Fibronectin type-III" evidence="6">
    <location>
        <begin position="59"/>
        <end position="150"/>
    </location>
</feature>
<dbReference type="GO" id="GO:0009055">
    <property type="term" value="F:electron transfer activity"/>
    <property type="evidence" value="ECO:0007669"/>
    <property type="project" value="InterPro"/>
</dbReference>
<dbReference type="PROSITE" id="PS51007">
    <property type="entry name" value="CYTC"/>
    <property type="match status" value="1"/>
</dbReference>
<evidence type="ECO:0000313" key="9">
    <source>
        <dbReference type="Proteomes" id="UP000198729"/>
    </source>
</evidence>
<organism evidence="8 9">
    <name type="scientific">Nitrosomonas mobilis</name>
    <dbReference type="NCBI Taxonomy" id="51642"/>
    <lineage>
        <taxon>Bacteria</taxon>
        <taxon>Pseudomonadati</taxon>
        <taxon>Pseudomonadota</taxon>
        <taxon>Betaproteobacteria</taxon>
        <taxon>Nitrosomonadales</taxon>
        <taxon>Nitrosomonadaceae</taxon>
        <taxon>Nitrosomonas</taxon>
    </lineage>
</organism>
<keyword evidence="5" id="KW-1133">Transmembrane helix</keyword>
<sequence length="575" mass="63232">MVNLKEFVANLHKRTCLKTNTEIIFIKNRKFLIFYQVMKFRILFIFTILMCCSNVWAALPEAPAVIYSVEGKRANASWLPVDNSSKYRLHWLPYPMPNPVETINSLDLGTETQVSVMLDDGAMFYVAITAYNQDGESALSNIEVVAINNEFSGGDTTVFTQTSSAFDNPAPNLDSEGVARHLIGDSEFEQSFVTAPALVNSGLGPAFNNNSCIACHPKDGRGRPPEEGETSNSFFLRVSIPGIDQKTGGPIAIPGFGTQIFDRAVFGVQPEATVETTYAEINGRFGDDTAYQLRKPVFTIANSYISLPNEYLMSPRVAPPVFGRGLLEAISDETLLDWADEYDLNDDGISGRVNQVWDAISETAVIGRFGLKANSPSVLVQTASAYHGDMGITNELFPEESTAGQPQNDGSSDDPELRQGVLDDVVFYIQTLAVPARRNIDNPLVKRGQILFDQAGCTSCHIPTVTTGVLESVPEVSNQVIHPYTDLLLHDMGEGLADDRSDFLANGREWKTPPLWGIGFTKVVNGHTFFLHDGRARNLMEAVLWHGGEAESATEYFRTLSSTDRDALIKFLESL</sequence>
<dbReference type="Gene3D" id="1.10.760.10">
    <property type="entry name" value="Cytochrome c-like domain"/>
    <property type="match status" value="1"/>
</dbReference>
<dbReference type="InterPro" id="IPR003961">
    <property type="entry name" value="FN3_dom"/>
</dbReference>
<dbReference type="PANTHER" id="PTHR30600">
    <property type="entry name" value="CYTOCHROME C PEROXIDASE-RELATED"/>
    <property type="match status" value="1"/>
</dbReference>
<dbReference type="SUPFAM" id="SSF46626">
    <property type="entry name" value="Cytochrome c"/>
    <property type="match status" value="1"/>
</dbReference>
<proteinExistence type="predicted"/>
<dbReference type="SUPFAM" id="SSF49265">
    <property type="entry name" value="Fibronectin type III"/>
    <property type="match status" value="1"/>
</dbReference>
<evidence type="ECO:0000256" key="2">
    <source>
        <dbReference type="ARBA" id="ARBA00022723"/>
    </source>
</evidence>
<protein>
    <submittedName>
        <fullName evidence="8">Putative thiol oxidoreductase (Modular protein)</fullName>
    </submittedName>
</protein>
<dbReference type="InterPro" id="IPR036116">
    <property type="entry name" value="FN3_sf"/>
</dbReference>
<dbReference type="InterPro" id="IPR010538">
    <property type="entry name" value="DHOR"/>
</dbReference>
<keyword evidence="1 4" id="KW-0349">Heme</keyword>
<dbReference type="STRING" id="51642.NSMM_500014"/>
<evidence type="ECO:0000256" key="3">
    <source>
        <dbReference type="ARBA" id="ARBA00023004"/>
    </source>
</evidence>
<dbReference type="GO" id="GO:0046872">
    <property type="term" value="F:metal ion binding"/>
    <property type="evidence" value="ECO:0007669"/>
    <property type="project" value="UniProtKB-KW"/>
</dbReference>
<keyword evidence="9" id="KW-1185">Reference proteome</keyword>
<accession>A0A1G5SG99</accession>
<evidence type="ECO:0000256" key="1">
    <source>
        <dbReference type="ARBA" id="ARBA00022617"/>
    </source>
</evidence>
<keyword evidence="5" id="KW-0472">Membrane</keyword>
<feature type="transmembrane region" description="Helical" evidence="5">
    <location>
        <begin position="40"/>
        <end position="59"/>
    </location>
</feature>
<evidence type="ECO:0000256" key="5">
    <source>
        <dbReference type="SAM" id="Phobius"/>
    </source>
</evidence>
<dbReference type="AlphaFoldDB" id="A0A1G5SG99"/>
<gene>
    <name evidence="8" type="ORF">NSMM_500014</name>
</gene>
<feature type="domain" description="Cytochrome c" evidence="7">
    <location>
        <begin position="443"/>
        <end position="575"/>
    </location>
</feature>
<keyword evidence="3 4" id="KW-0408">Iron</keyword>
<dbReference type="Pfam" id="PF06537">
    <property type="entry name" value="DHOR"/>
    <property type="match status" value="1"/>
</dbReference>
<dbReference type="PROSITE" id="PS50853">
    <property type="entry name" value="FN3"/>
    <property type="match status" value="1"/>
</dbReference>
<keyword evidence="5" id="KW-0812">Transmembrane</keyword>
<dbReference type="InterPro" id="IPR051395">
    <property type="entry name" value="Cytochrome_c_Peroxidase/MauG"/>
</dbReference>
<evidence type="ECO:0000256" key="4">
    <source>
        <dbReference type="PROSITE-ProRule" id="PRU00433"/>
    </source>
</evidence>
<dbReference type="GO" id="GO:0004130">
    <property type="term" value="F:cytochrome-c peroxidase activity"/>
    <property type="evidence" value="ECO:0007669"/>
    <property type="project" value="TreeGrafter"/>
</dbReference>
<keyword evidence="2 4" id="KW-0479">Metal-binding</keyword>
<dbReference type="InterPro" id="IPR036909">
    <property type="entry name" value="Cyt_c-like_dom_sf"/>
</dbReference>
<dbReference type="PANTHER" id="PTHR30600:SF4">
    <property type="entry name" value="CYTOCHROME C DOMAIN-CONTAINING PROTEIN"/>
    <property type="match status" value="1"/>
</dbReference>
<evidence type="ECO:0000259" key="6">
    <source>
        <dbReference type="PROSITE" id="PS50853"/>
    </source>
</evidence>
<dbReference type="Proteomes" id="UP000198729">
    <property type="component" value="Unassembled WGS sequence"/>
</dbReference>
<dbReference type="EMBL" id="FMWO01000059">
    <property type="protein sequence ID" value="SCZ86214.1"/>
    <property type="molecule type" value="Genomic_DNA"/>
</dbReference>
<evidence type="ECO:0000259" key="7">
    <source>
        <dbReference type="PROSITE" id="PS51007"/>
    </source>
</evidence>
<evidence type="ECO:0000313" key="8">
    <source>
        <dbReference type="EMBL" id="SCZ86214.1"/>
    </source>
</evidence>